<evidence type="ECO:0000256" key="1">
    <source>
        <dbReference type="SAM" id="MobiDB-lite"/>
    </source>
</evidence>
<dbReference type="EMBL" id="JABSTU010000001">
    <property type="protein sequence ID" value="KAH8039849.1"/>
    <property type="molecule type" value="Genomic_DNA"/>
</dbReference>
<dbReference type="Proteomes" id="UP000821866">
    <property type="component" value="Chromosome 1"/>
</dbReference>
<proteinExistence type="predicted"/>
<protein>
    <submittedName>
        <fullName evidence="2">Uncharacterized protein</fullName>
    </submittedName>
</protein>
<gene>
    <name evidence="2" type="ORF">HPB51_009105</name>
</gene>
<reference evidence="2" key="2">
    <citation type="submission" date="2021-09" db="EMBL/GenBank/DDBJ databases">
        <authorList>
            <person name="Jia N."/>
            <person name="Wang J."/>
            <person name="Shi W."/>
            <person name="Du L."/>
            <person name="Sun Y."/>
            <person name="Zhan W."/>
            <person name="Jiang J."/>
            <person name="Wang Q."/>
            <person name="Zhang B."/>
            <person name="Ji P."/>
            <person name="Sakyi L.B."/>
            <person name="Cui X."/>
            <person name="Yuan T."/>
            <person name="Jiang B."/>
            <person name="Yang W."/>
            <person name="Lam T.T.-Y."/>
            <person name="Chang Q."/>
            <person name="Ding S."/>
            <person name="Wang X."/>
            <person name="Zhu J."/>
            <person name="Ruan X."/>
            <person name="Zhao L."/>
            <person name="Wei J."/>
            <person name="Que T."/>
            <person name="Du C."/>
            <person name="Cheng J."/>
            <person name="Dai P."/>
            <person name="Han X."/>
            <person name="Huang E."/>
            <person name="Gao Y."/>
            <person name="Liu J."/>
            <person name="Shao H."/>
            <person name="Ye R."/>
            <person name="Li L."/>
            <person name="Wei W."/>
            <person name="Wang X."/>
            <person name="Wang C."/>
            <person name="Huo Q."/>
            <person name="Li W."/>
            <person name="Guo W."/>
            <person name="Chen H."/>
            <person name="Chen S."/>
            <person name="Zhou L."/>
            <person name="Zhou L."/>
            <person name="Ni X."/>
            <person name="Tian J."/>
            <person name="Zhou Y."/>
            <person name="Sheng Y."/>
            <person name="Liu T."/>
            <person name="Pan Y."/>
            <person name="Xia L."/>
            <person name="Li J."/>
            <person name="Zhao F."/>
            <person name="Cao W."/>
        </authorList>
    </citation>
    <scope>NUCLEOTIDE SEQUENCE</scope>
    <source>
        <strain evidence="2">Rmic-2018</strain>
        <tissue evidence="2">Larvae</tissue>
    </source>
</reference>
<keyword evidence="3" id="KW-1185">Reference proteome</keyword>
<name>A0A9J6F013_RHIMP</name>
<feature type="region of interest" description="Disordered" evidence="1">
    <location>
        <begin position="78"/>
        <end position="103"/>
    </location>
</feature>
<sequence length="123" mass="13734">MLPNYVEEQALAANKPVCVTPNPANVSWWRVGSAIVDSAAPRCSSLSARQAARCRRAIIILPSQPFLLLWRRGRLPSTSNVNSPESPDDGVQHRNGHQVERTIDPEDVEAEVFDWVLTHLEPR</sequence>
<evidence type="ECO:0000313" key="2">
    <source>
        <dbReference type="EMBL" id="KAH8039849.1"/>
    </source>
</evidence>
<dbReference type="AlphaFoldDB" id="A0A9J6F013"/>
<organism evidence="2 3">
    <name type="scientific">Rhipicephalus microplus</name>
    <name type="common">Cattle tick</name>
    <name type="synonym">Boophilus microplus</name>
    <dbReference type="NCBI Taxonomy" id="6941"/>
    <lineage>
        <taxon>Eukaryota</taxon>
        <taxon>Metazoa</taxon>
        <taxon>Ecdysozoa</taxon>
        <taxon>Arthropoda</taxon>
        <taxon>Chelicerata</taxon>
        <taxon>Arachnida</taxon>
        <taxon>Acari</taxon>
        <taxon>Parasitiformes</taxon>
        <taxon>Ixodida</taxon>
        <taxon>Ixodoidea</taxon>
        <taxon>Ixodidae</taxon>
        <taxon>Rhipicephalinae</taxon>
        <taxon>Rhipicephalus</taxon>
        <taxon>Boophilus</taxon>
    </lineage>
</organism>
<reference evidence="2" key="1">
    <citation type="journal article" date="2020" name="Cell">
        <title>Large-Scale Comparative Analyses of Tick Genomes Elucidate Their Genetic Diversity and Vector Capacities.</title>
        <authorList>
            <consortium name="Tick Genome and Microbiome Consortium (TIGMIC)"/>
            <person name="Jia N."/>
            <person name="Wang J."/>
            <person name="Shi W."/>
            <person name="Du L."/>
            <person name="Sun Y."/>
            <person name="Zhan W."/>
            <person name="Jiang J.F."/>
            <person name="Wang Q."/>
            <person name="Zhang B."/>
            <person name="Ji P."/>
            <person name="Bell-Sakyi L."/>
            <person name="Cui X.M."/>
            <person name="Yuan T.T."/>
            <person name="Jiang B.G."/>
            <person name="Yang W.F."/>
            <person name="Lam T.T."/>
            <person name="Chang Q.C."/>
            <person name="Ding S.J."/>
            <person name="Wang X.J."/>
            <person name="Zhu J.G."/>
            <person name="Ruan X.D."/>
            <person name="Zhao L."/>
            <person name="Wei J.T."/>
            <person name="Ye R.Z."/>
            <person name="Que T.C."/>
            <person name="Du C.H."/>
            <person name="Zhou Y.H."/>
            <person name="Cheng J.X."/>
            <person name="Dai P.F."/>
            <person name="Guo W.B."/>
            <person name="Han X.H."/>
            <person name="Huang E.J."/>
            <person name="Li L.F."/>
            <person name="Wei W."/>
            <person name="Gao Y.C."/>
            <person name="Liu J.Z."/>
            <person name="Shao H.Z."/>
            <person name="Wang X."/>
            <person name="Wang C.C."/>
            <person name="Yang T.C."/>
            <person name="Huo Q.B."/>
            <person name="Li W."/>
            <person name="Chen H.Y."/>
            <person name="Chen S.E."/>
            <person name="Zhou L.G."/>
            <person name="Ni X.B."/>
            <person name="Tian J.H."/>
            <person name="Sheng Y."/>
            <person name="Liu T."/>
            <person name="Pan Y.S."/>
            <person name="Xia L.Y."/>
            <person name="Li J."/>
            <person name="Zhao F."/>
            <person name="Cao W.C."/>
        </authorList>
    </citation>
    <scope>NUCLEOTIDE SEQUENCE</scope>
    <source>
        <strain evidence="2">Rmic-2018</strain>
    </source>
</reference>
<accession>A0A9J6F013</accession>
<evidence type="ECO:0000313" key="3">
    <source>
        <dbReference type="Proteomes" id="UP000821866"/>
    </source>
</evidence>
<comment type="caution">
    <text evidence="2">The sequence shown here is derived from an EMBL/GenBank/DDBJ whole genome shotgun (WGS) entry which is preliminary data.</text>
</comment>